<proteinExistence type="predicted"/>
<reference evidence="1" key="1">
    <citation type="journal article" date="2014" name="Int. J. Syst. Evol. Microbiol.">
        <title>Complete genome sequence of Corynebacterium casei LMG S-19264T (=DSM 44701T), isolated from a smear-ripened cheese.</title>
        <authorList>
            <consortium name="US DOE Joint Genome Institute (JGI-PGF)"/>
            <person name="Walter F."/>
            <person name="Albersmeier A."/>
            <person name="Kalinowski J."/>
            <person name="Ruckert C."/>
        </authorList>
    </citation>
    <scope>NUCLEOTIDE SEQUENCE</scope>
    <source>
        <strain evidence="1">CGMCC 1.15760</strain>
    </source>
</reference>
<reference evidence="1" key="2">
    <citation type="submission" date="2020-09" db="EMBL/GenBank/DDBJ databases">
        <authorList>
            <person name="Sun Q."/>
            <person name="Zhou Y."/>
        </authorList>
    </citation>
    <scope>NUCLEOTIDE SEQUENCE</scope>
    <source>
        <strain evidence="1">CGMCC 1.15760</strain>
    </source>
</reference>
<dbReference type="Proteomes" id="UP000616608">
    <property type="component" value="Unassembled WGS sequence"/>
</dbReference>
<gene>
    <name evidence="1" type="ORF">GCM10007425_12400</name>
</gene>
<keyword evidence="2" id="KW-1185">Reference proteome</keyword>
<protein>
    <submittedName>
        <fullName evidence="1">Uncharacterized protein</fullName>
    </submittedName>
</protein>
<accession>A0A917G2N6</accession>
<organism evidence="1 2">
    <name type="scientific">Lysinibacillus alkalisoli</name>
    <dbReference type="NCBI Taxonomy" id="1911548"/>
    <lineage>
        <taxon>Bacteria</taxon>
        <taxon>Bacillati</taxon>
        <taxon>Bacillota</taxon>
        <taxon>Bacilli</taxon>
        <taxon>Bacillales</taxon>
        <taxon>Bacillaceae</taxon>
        <taxon>Lysinibacillus</taxon>
    </lineage>
</organism>
<name>A0A917G2N6_9BACI</name>
<comment type="caution">
    <text evidence="1">The sequence shown here is derived from an EMBL/GenBank/DDBJ whole genome shotgun (WGS) entry which is preliminary data.</text>
</comment>
<sequence length="108" mass="12705">MMFQVNFDPEMLRQIIREELTAILEEQANPYYDLPPLLTRNELKQLLRIGDTKAAELLGREDFPVFREAGVLIPTDLLFRWIVQHTTWIDHNSPNAPLVYKLMRQVPT</sequence>
<evidence type="ECO:0000313" key="2">
    <source>
        <dbReference type="Proteomes" id="UP000616608"/>
    </source>
</evidence>
<dbReference type="EMBL" id="BMJT01000003">
    <property type="protein sequence ID" value="GGG19429.1"/>
    <property type="molecule type" value="Genomic_DNA"/>
</dbReference>
<dbReference type="AlphaFoldDB" id="A0A917G2N6"/>
<evidence type="ECO:0000313" key="1">
    <source>
        <dbReference type="EMBL" id="GGG19429.1"/>
    </source>
</evidence>